<dbReference type="InterPro" id="IPR018094">
    <property type="entry name" value="Thymidylate_kinase"/>
</dbReference>
<dbReference type="PANTHER" id="PTHR10344">
    <property type="entry name" value="THYMIDYLATE KINASE"/>
    <property type="match status" value="1"/>
</dbReference>
<dbReference type="GO" id="GO:0005739">
    <property type="term" value="C:mitochondrion"/>
    <property type="evidence" value="ECO:0007669"/>
    <property type="project" value="TreeGrafter"/>
</dbReference>
<proteinExistence type="inferred from homology"/>
<dbReference type="FunFam" id="3.40.50.300:FF:002288">
    <property type="entry name" value="Probable thymidylate kinase"/>
    <property type="match status" value="1"/>
</dbReference>
<dbReference type="HAMAP" id="MF_00165">
    <property type="entry name" value="Thymidylate_kinase"/>
    <property type="match status" value="1"/>
</dbReference>
<dbReference type="PANTHER" id="PTHR10344:SF1">
    <property type="entry name" value="THYMIDYLATE KINASE"/>
    <property type="match status" value="1"/>
</dbReference>
<gene>
    <name evidence="9" type="ORF">TCIL3000_8_3770</name>
</gene>
<keyword evidence="4" id="KW-0545">Nucleotide biosynthesis</keyword>
<evidence type="ECO:0000256" key="2">
    <source>
        <dbReference type="ARBA" id="ARBA00012980"/>
    </source>
</evidence>
<name>G0URZ6_TRYCI</name>
<keyword evidence="5" id="KW-0547">Nucleotide-binding</keyword>
<dbReference type="AlphaFoldDB" id="G0URZ6"/>
<dbReference type="GO" id="GO:0005634">
    <property type="term" value="C:nucleus"/>
    <property type="evidence" value="ECO:0007669"/>
    <property type="project" value="TreeGrafter"/>
</dbReference>
<keyword evidence="3" id="KW-0808">Transferase</keyword>
<evidence type="ECO:0000313" key="9">
    <source>
        <dbReference type="EMBL" id="CCC92158.1"/>
    </source>
</evidence>
<dbReference type="GO" id="GO:0005829">
    <property type="term" value="C:cytosol"/>
    <property type="evidence" value="ECO:0007669"/>
    <property type="project" value="TreeGrafter"/>
</dbReference>
<comment type="similarity">
    <text evidence="1">Belongs to the thymidylate kinase family.</text>
</comment>
<accession>G0URZ6</accession>
<evidence type="ECO:0000256" key="4">
    <source>
        <dbReference type="ARBA" id="ARBA00022727"/>
    </source>
</evidence>
<sequence length="350" mass="39496">MMRKVVVFVDVKGDELCSVIQQQVAKSVAEAEIVFLEGSFACTLNRRGRRMADSVGTFACFITEKTLDHADVVYAVYYMRLPVLSLTEGRRARVSILETPSSLGVADGGSTIEGRAEAIRRFFAFEPTKSAVIVFEGGDGVGKATQTAYMVKRLGSEGHRVGTIDFPSDIHRYGDLIREILSGKKGGIRDLDPKLFSLLYSLNRFDCLNELRYWMKRGTKVVLDRYYTANYGHQASKLSEDERVDFIRHLELVEVGWFQLPPSDAVIYLDLPPPVALTAMKGDNKREALDIHETANVSYKEDVRRTYMWCCRNMPGWFHVGCCTDEGVRHSREETHELAYGKIKHCISKA</sequence>
<evidence type="ECO:0000256" key="7">
    <source>
        <dbReference type="ARBA" id="ARBA00022840"/>
    </source>
</evidence>
<keyword evidence="7" id="KW-0067">ATP-binding</keyword>
<dbReference type="GO" id="GO:0004798">
    <property type="term" value="F:dTMP kinase activity"/>
    <property type="evidence" value="ECO:0007669"/>
    <property type="project" value="UniProtKB-EC"/>
</dbReference>
<evidence type="ECO:0000256" key="3">
    <source>
        <dbReference type="ARBA" id="ARBA00022679"/>
    </source>
</evidence>
<dbReference type="CDD" id="cd01672">
    <property type="entry name" value="TMPK"/>
    <property type="match status" value="1"/>
</dbReference>
<evidence type="ECO:0000256" key="6">
    <source>
        <dbReference type="ARBA" id="ARBA00022777"/>
    </source>
</evidence>
<dbReference type="EMBL" id="HE575321">
    <property type="protein sequence ID" value="CCC92158.1"/>
    <property type="molecule type" value="Genomic_DNA"/>
</dbReference>
<dbReference type="VEuPathDB" id="TriTrypDB:TcIL3000_8_3770"/>
<dbReference type="Gene3D" id="3.40.50.300">
    <property type="entry name" value="P-loop containing nucleotide triphosphate hydrolases"/>
    <property type="match status" value="1"/>
</dbReference>
<dbReference type="GO" id="GO:0006227">
    <property type="term" value="P:dUDP biosynthetic process"/>
    <property type="evidence" value="ECO:0007669"/>
    <property type="project" value="TreeGrafter"/>
</dbReference>
<dbReference type="Pfam" id="PF02223">
    <property type="entry name" value="Thymidylate_kin"/>
    <property type="match status" value="1"/>
</dbReference>
<keyword evidence="6" id="KW-0418">Kinase</keyword>
<evidence type="ECO:0000256" key="5">
    <source>
        <dbReference type="ARBA" id="ARBA00022741"/>
    </source>
</evidence>
<dbReference type="EC" id="2.7.4.9" evidence="2"/>
<dbReference type="InterPro" id="IPR039430">
    <property type="entry name" value="Thymidylate_kin-like_dom"/>
</dbReference>
<dbReference type="GO" id="GO:0005524">
    <property type="term" value="F:ATP binding"/>
    <property type="evidence" value="ECO:0007669"/>
    <property type="project" value="UniProtKB-KW"/>
</dbReference>
<dbReference type="InterPro" id="IPR027417">
    <property type="entry name" value="P-loop_NTPase"/>
</dbReference>
<organism evidence="9">
    <name type="scientific">Trypanosoma congolense (strain IL3000)</name>
    <dbReference type="NCBI Taxonomy" id="1068625"/>
    <lineage>
        <taxon>Eukaryota</taxon>
        <taxon>Discoba</taxon>
        <taxon>Euglenozoa</taxon>
        <taxon>Kinetoplastea</taxon>
        <taxon>Metakinetoplastina</taxon>
        <taxon>Trypanosomatida</taxon>
        <taxon>Trypanosomatidae</taxon>
        <taxon>Trypanosoma</taxon>
        <taxon>Nannomonas</taxon>
    </lineage>
</organism>
<reference evidence="9" key="1">
    <citation type="journal article" date="2012" name="Proc. Natl. Acad. Sci. U.S.A.">
        <title>Antigenic diversity is generated by distinct evolutionary mechanisms in African trypanosome species.</title>
        <authorList>
            <person name="Jackson A.P."/>
            <person name="Berry A."/>
            <person name="Aslett M."/>
            <person name="Allison H.C."/>
            <person name="Burton P."/>
            <person name="Vavrova-Anderson J."/>
            <person name="Brown R."/>
            <person name="Browne H."/>
            <person name="Corton N."/>
            <person name="Hauser H."/>
            <person name="Gamble J."/>
            <person name="Gilderthorp R."/>
            <person name="Marcello L."/>
            <person name="McQuillan J."/>
            <person name="Otto T.D."/>
            <person name="Quail M.A."/>
            <person name="Sanders M.J."/>
            <person name="van Tonder A."/>
            <person name="Ginger M.L."/>
            <person name="Field M.C."/>
            <person name="Barry J.D."/>
            <person name="Hertz-Fowler C."/>
            <person name="Berriman M."/>
        </authorList>
    </citation>
    <scope>NUCLEOTIDE SEQUENCE</scope>
    <source>
        <strain evidence="9">IL3000</strain>
    </source>
</reference>
<dbReference type="GO" id="GO:0006233">
    <property type="term" value="P:dTDP biosynthetic process"/>
    <property type="evidence" value="ECO:0007669"/>
    <property type="project" value="InterPro"/>
</dbReference>
<dbReference type="SUPFAM" id="SSF52540">
    <property type="entry name" value="P-loop containing nucleoside triphosphate hydrolases"/>
    <property type="match status" value="1"/>
</dbReference>
<evidence type="ECO:0000259" key="8">
    <source>
        <dbReference type="Pfam" id="PF02223"/>
    </source>
</evidence>
<evidence type="ECO:0000256" key="1">
    <source>
        <dbReference type="ARBA" id="ARBA00009776"/>
    </source>
</evidence>
<dbReference type="GO" id="GO:0004550">
    <property type="term" value="F:nucleoside diphosphate kinase activity"/>
    <property type="evidence" value="ECO:0007669"/>
    <property type="project" value="TreeGrafter"/>
</dbReference>
<dbReference type="GO" id="GO:0006235">
    <property type="term" value="P:dTTP biosynthetic process"/>
    <property type="evidence" value="ECO:0007669"/>
    <property type="project" value="TreeGrafter"/>
</dbReference>
<protein>
    <recommendedName>
        <fullName evidence="2">dTMP kinase</fullName>
        <ecNumber evidence="2">2.7.4.9</ecNumber>
    </recommendedName>
</protein>
<feature type="domain" description="Thymidylate kinase-like" evidence="8">
    <location>
        <begin position="135"/>
        <end position="319"/>
    </location>
</feature>